<keyword evidence="2" id="KW-1133">Transmembrane helix</keyword>
<feature type="compositionally biased region" description="Basic and acidic residues" evidence="1">
    <location>
        <begin position="366"/>
        <end position="377"/>
    </location>
</feature>
<keyword evidence="2" id="KW-0812">Transmembrane</keyword>
<sequence length="421" mass="40951">MADEQYRWLNRDTAERLLRGESLEAVDAPARDQAERLSGALGALSAQAAPATGELPGEEGALAAFRKAREEAEAERAGAAFARGAYGTGSATPAPGADAGLVRIGARGRTGISARRPRWARPARLVLAAAVAAGTLGGVAVAAGSGVLPTPFHDAHPGPTASVTAGITGEPLGSASPQGVPGTAPGTPGTAVPGGGSAEALVPDERPSAGATIGTGDPSAPSAGGRPGIASACRDIRDGKGLETGRLRALEDLAGGSARVTRYCKVVLAAPGGLSDPARGGGGGDAKAGGKGDPKGGGRGRGDGRGKGGQGGDGPGGDGPGGDGPGGDGPGGDDDSRPGRHPGKHRGGHGDDRDGRQHGGRPARHRGIDPAPRDPGRPGRIAATGAPASPSAPVAEAAVHRPLTCGFPAVEKAVEKSVGEV</sequence>
<accession>A0ABT2B882</accession>
<evidence type="ECO:0000313" key="3">
    <source>
        <dbReference type="EMBL" id="MCS0604716.1"/>
    </source>
</evidence>
<reference evidence="3 4" key="1">
    <citation type="submission" date="2022-08" db="EMBL/GenBank/DDBJ databases">
        <authorList>
            <person name="Somphong A."/>
            <person name="Phongsopitanun W."/>
        </authorList>
    </citation>
    <scope>NUCLEOTIDE SEQUENCE [LARGE SCALE GENOMIC DNA]</scope>
    <source>
        <strain evidence="3 4">LP11</strain>
    </source>
</reference>
<keyword evidence="2" id="KW-0472">Membrane</keyword>
<feature type="compositionally biased region" description="Low complexity" evidence="1">
    <location>
        <begin position="378"/>
        <end position="395"/>
    </location>
</feature>
<feature type="region of interest" description="Disordered" evidence="1">
    <location>
        <begin position="164"/>
        <end position="230"/>
    </location>
</feature>
<dbReference type="RefSeq" id="WP_258781588.1">
    <property type="nucleotide sequence ID" value="NZ_JANUGP010000024.1"/>
</dbReference>
<evidence type="ECO:0000256" key="1">
    <source>
        <dbReference type="SAM" id="MobiDB-lite"/>
    </source>
</evidence>
<gene>
    <name evidence="3" type="ORF">NX794_26375</name>
</gene>
<feature type="compositionally biased region" description="Basic and acidic residues" evidence="1">
    <location>
        <begin position="348"/>
        <end position="357"/>
    </location>
</feature>
<dbReference type="Proteomes" id="UP001205612">
    <property type="component" value="Unassembled WGS sequence"/>
</dbReference>
<feature type="compositionally biased region" description="Gly residues" evidence="1">
    <location>
        <begin position="307"/>
        <end position="330"/>
    </location>
</feature>
<name>A0ABT2B882_9ACTN</name>
<feature type="compositionally biased region" description="Low complexity" evidence="1">
    <location>
        <begin position="179"/>
        <end position="191"/>
    </location>
</feature>
<proteinExistence type="predicted"/>
<protein>
    <recommendedName>
        <fullName evidence="5">Extensin</fullName>
    </recommendedName>
</protein>
<evidence type="ECO:0008006" key="5">
    <source>
        <dbReference type="Google" id="ProtNLM"/>
    </source>
</evidence>
<evidence type="ECO:0000256" key="2">
    <source>
        <dbReference type="SAM" id="Phobius"/>
    </source>
</evidence>
<keyword evidence="4" id="KW-1185">Reference proteome</keyword>
<organism evidence="3 4">
    <name type="scientific">Streptomyces pyxinicus</name>
    <dbReference type="NCBI Taxonomy" id="2970331"/>
    <lineage>
        <taxon>Bacteria</taxon>
        <taxon>Bacillati</taxon>
        <taxon>Actinomycetota</taxon>
        <taxon>Actinomycetes</taxon>
        <taxon>Kitasatosporales</taxon>
        <taxon>Streptomycetaceae</taxon>
        <taxon>Streptomyces</taxon>
    </lineage>
</organism>
<dbReference type="EMBL" id="JANUGP010000024">
    <property type="protein sequence ID" value="MCS0604716.1"/>
    <property type="molecule type" value="Genomic_DNA"/>
</dbReference>
<evidence type="ECO:0000313" key="4">
    <source>
        <dbReference type="Proteomes" id="UP001205612"/>
    </source>
</evidence>
<feature type="region of interest" description="Disordered" evidence="1">
    <location>
        <begin position="271"/>
        <end position="395"/>
    </location>
</feature>
<comment type="caution">
    <text evidence="3">The sequence shown here is derived from an EMBL/GenBank/DDBJ whole genome shotgun (WGS) entry which is preliminary data.</text>
</comment>
<feature type="compositionally biased region" description="Basic and acidic residues" evidence="1">
    <location>
        <begin position="288"/>
        <end position="306"/>
    </location>
</feature>
<feature type="transmembrane region" description="Helical" evidence="2">
    <location>
        <begin position="125"/>
        <end position="148"/>
    </location>
</feature>